<reference evidence="1 2" key="1">
    <citation type="journal article" date="2012" name="PLoS Pathog.">
        <title>Diverse lifestyles and strategies of plant pathogenesis encoded in the genomes of eighteen Dothideomycetes fungi.</title>
        <authorList>
            <person name="Ohm R.A."/>
            <person name="Feau N."/>
            <person name="Henrissat B."/>
            <person name="Schoch C.L."/>
            <person name="Horwitz B.A."/>
            <person name="Barry K.W."/>
            <person name="Condon B.J."/>
            <person name="Copeland A.C."/>
            <person name="Dhillon B."/>
            <person name="Glaser F."/>
            <person name="Hesse C.N."/>
            <person name="Kosti I."/>
            <person name="LaButti K."/>
            <person name="Lindquist E.A."/>
            <person name="Lucas S."/>
            <person name="Salamov A.A."/>
            <person name="Bradshaw R.E."/>
            <person name="Ciuffetti L."/>
            <person name="Hamelin R.C."/>
            <person name="Kema G.H.J."/>
            <person name="Lawrence C."/>
            <person name="Scott J.A."/>
            <person name="Spatafora J.W."/>
            <person name="Turgeon B.G."/>
            <person name="de Wit P.J.G.M."/>
            <person name="Zhong S."/>
            <person name="Goodwin S.B."/>
            <person name="Grigoriev I.V."/>
        </authorList>
    </citation>
    <scope>NUCLEOTIDE SEQUENCE [LARGE SCALE GENOMIC DNA]</scope>
    <source>
        <strain evidence="2">28A</strain>
    </source>
</reference>
<sequence>MSSSCGFRLEAKDYWPHFQDAGALNAWVIDSDGDVERARSQAFQLRQGKYPSFELPEVTDEQHVQGMSSFLQAIGYSSHINAADAAGALKYDAWKMAKIGITADYVRNAQSKARHQRKKLAQSRSYTYQCPKMIAKLGTAALDLTPECKARLEKLRNFPNDLNQWRRFHEEFGLFICPIVTFGGAIYSSRSFERVGEGESDRQEGGKIASGEAMFQSGPWLYDLDMKFSAHSEEDLSQDSFSISRTATKAGLWVKFGGRDPRSNLQEWTEELKDVTTWRIIRRSKPTMLLDVIPDIPGMEWVTDCFQLPQHPIRPLTELAVPSLSRSPHPQSQFAIETLDETKGNVTLLLFQNSLNHLVLVTLGILNSFAETPIVSSQVAPGTPLAIGLGRVKDSKLSSSTIQIYVFFADEKYYLRDMVYSVQQGRWFKGHLQQSKIKVHQNSALLSLGLRVYFQDSNGDILSIEMHEDEEMNEDKWEGPFNLHTRESFPLQQAWIGTPISGKFTKYCDTQGFHERVVLYYLSSQGRLVRGIDGFSQKYHDQGIPGVENPQASAWQESPWANFEQEGALCPDFSMAPDHPERATPPIVFRTAKGFLNMCWQSKENESRWVEHLRICQTLPGSHFRLHFCCLHSCYETACIFFFSQAGKLEMIEIDPHVSEDTPYISQRTIVDETCGTKPWKRLIMDTGDSSSDCSSRSDLTEVG</sequence>
<dbReference type="OrthoDB" id="3777266at2759"/>
<accession>R0K8B3</accession>
<organism evidence="1 2">
    <name type="scientific">Exserohilum turcicum (strain 28A)</name>
    <name type="common">Northern leaf blight fungus</name>
    <name type="synonym">Setosphaeria turcica</name>
    <dbReference type="NCBI Taxonomy" id="671987"/>
    <lineage>
        <taxon>Eukaryota</taxon>
        <taxon>Fungi</taxon>
        <taxon>Dikarya</taxon>
        <taxon>Ascomycota</taxon>
        <taxon>Pezizomycotina</taxon>
        <taxon>Dothideomycetes</taxon>
        <taxon>Pleosporomycetidae</taxon>
        <taxon>Pleosporales</taxon>
        <taxon>Pleosporineae</taxon>
        <taxon>Pleosporaceae</taxon>
        <taxon>Exserohilum</taxon>
    </lineage>
</organism>
<dbReference type="AlphaFoldDB" id="R0K8B3"/>
<dbReference type="Gene3D" id="2.120.10.70">
    <property type="entry name" value="Fucose-specific lectin"/>
    <property type="match status" value="1"/>
</dbReference>
<keyword evidence="2" id="KW-1185">Reference proteome</keyword>
<name>R0K8B3_EXST2</name>
<dbReference type="EMBL" id="KB908648">
    <property type="protein sequence ID" value="EOA85699.1"/>
    <property type="molecule type" value="Genomic_DNA"/>
</dbReference>
<reference evidence="1 2" key="2">
    <citation type="journal article" date="2013" name="PLoS Genet.">
        <title>Comparative genome structure, secondary metabolite, and effector coding capacity across Cochliobolus pathogens.</title>
        <authorList>
            <person name="Condon B.J."/>
            <person name="Leng Y."/>
            <person name="Wu D."/>
            <person name="Bushley K.E."/>
            <person name="Ohm R.A."/>
            <person name="Otillar R."/>
            <person name="Martin J."/>
            <person name="Schackwitz W."/>
            <person name="Grimwood J."/>
            <person name="MohdZainudin N."/>
            <person name="Xue C."/>
            <person name="Wang R."/>
            <person name="Manning V.A."/>
            <person name="Dhillon B."/>
            <person name="Tu Z.J."/>
            <person name="Steffenson B.J."/>
            <person name="Salamov A."/>
            <person name="Sun H."/>
            <person name="Lowry S."/>
            <person name="LaButti K."/>
            <person name="Han J."/>
            <person name="Copeland A."/>
            <person name="Lindquist E."/>
            <person name="Barry K."/>
            <person name="Schmutz J."/>
            <person name="Baker S.E."/>
            <person name="Ciuffetti L.M."/>
            <person name="Grigoriev I.V."/>
            <person name="Zhong S."/>
            <person name="Turgeon B.G."/>
        </authorList>
    </citation>
    <scope>NUCLEOTIDE SEQUENCE [LARGE SCALE GENOMIC DNA]</scope>
    <source>
        <strain evidence="2">28A</strain>
    </source>
</reference>
<evidence type="ECO:0000313" key="2">
    <source>
        <dbReference type="Proteomes" id="UP000016935"/>
    </source>
</evidence>
<gene>
    <name evidence="1" type="ORF">SETTUDRAFT_40105</name>
</gene>
<proteinExistence type="predicted"/>
<dbReference type="Proteomes" id="UP000016935">
    <property type="component" value="Unassembled WGS sequence"/>
</dbReference>
<protein>
    <recommendedName>
        <fullName evidence="3">MACPF domain-containing protein</fullName>
    </recommendedName>
</protein>
<dbReference type="RefSeq" id="XP_008026635.1">
    <property type="nucleotide sequence ID" value="XM_008028444.1"/>
</dbReference>
<evidence type="ECO:0008006" key="3">
    <source>
        <dbReference type="Google" id="ProtNLM"/>
    </source>
</evidence>
<evidence type="ECO:0000313" key="1">
    <source>
        <dbReference type="EMBL" id="EOA85699.1"/>
    </source>
</evidence>
<dbReference type="HOGENOM" id="CLU_391893_0_0_1"/>
<dbReference type="GeneID" id="19404579"/>